<feature type="binding site" evidence="5">
    <location>
        <position position="105"/>
    </location>
    <ligand>
        <name>Mg(2+)</name>
        <dbReference type="ChEBI" id="CHEBI:18420"/>
    </ligand>
</feature>
<feature type="binding site" evidence="5">
    <location>
        <position position="5"/>
    </location>
    <ligand>
        <name>Mg(2+)</name>
        <dbReference type="ChEBI" id="CHEBI:18420"/>
    </ligand>
</feature>
<dbReference type="Proteomes" id="UP000189177">
    <property type="component" value="Unassembled WGS sequence"/>
</dbReference>
<evidence type="ECO:0000259" key="6">
    <source>
        <dbReference type="Pfam" id="PF01850"/>
    </source>
</evidence>
<sequence>MRYLDTSLLVAALTREPRTGDMQTWLAAQPVETLHISDWTVTEFSAALSMKVRRQILTTGERATVLAAFAGLREASLSNLSVAATDYAIAAHFADQHDSGLRAGDALHLAIAYNHGLELCSLDKVLVAAAEPLGVNARLL</sequence>
<dbReference type="HAMAP" id="MF_00265">
    <property type="entry name" value="VapC_Nob1"/>
    <property type="match status" value="1"/>
</dbReference>
<dbReference type="Pfam" id="PF01850">
    <property type="entry name" value="PIN"/>
    <property type="match status" value="1"/>
</dbReference>
<dbReference type="AlphaFoldDB" id="A0A1V2ZV05"/>
<evidence type="ECO:0000313" key="8">
    <source>
        <dbReference type="Proteomes" id="UP000189177"/>
    </source>
</evidence>
<evidence type="ECO:0000256" key="5">
    <source>
        <dbReference type="HAMAP-Rule" id="MF_00265"/>
    </source>
</evidence>
<keyword evidence="2 5" id="KW-0540">Nuclease</keyword>
<comment type="cofactor">
    <cofactor evidence="5">
        <name>Mg(2+)</name>
        <dbReference type="ChEBI" id="CHEBI:18420"/>
    </cofactor>
</comment>
<proteinExistence type="inferred from homology"/>
<evidence type="ECO:0000256" key="2">
    <source>
        <dbReference type="ARBA" id="ARBA00022722"/>
    </source>
</evidence>
<keyword evidence="1 5" id="KW-1277">Toxin-antitoxin system</keyword>
<keyword evidence="8" id="KW-1185">Reference proteome</keyword>
<reference evidence="7 8" key="1">
    <citation type="submission" date="2017-02" db="EMBL/GenBank/DDBJ databases">
        <title>Genomic diversity within the haloalkaliphilic genus Thioalkalivibrio.</title>
        <authorList>
            <person name="Ahn A.-C."/>
            <person name="Meier-Kolthoff J."/>
            <person name="Overmars L."/>
            <person name="Richter M."/>
            <person name="Woyke T."/>
            <person name="Sorokin D.Y."/>
            <person name="Muyzer G."/>
        </authorList>
    </citation>
    <scope>NUCLEOTIDE SEQUENCE [LARGE SCALE GENOMIC DNA]</scope>
    <source>
        <strain evidence="7 8">HL17</strain>
    </source>
</reference>
<evidence type="ECO:0000256" key="1">
    <source>
        <dbReference type="ARBA" id="ARBA00022649"/>
    </source>
</evidence>
<feature type="domain" description="PIN" evidence="6">
    <location>
        <begin position="3"/>
        <end position="130"/>
    </location>
</feature>
<dbReference type="GO" id="GO:0090729">
    <property type="term" value="F:toxin activity"/>
    <property type="evidence" value="ECO:0007669"/>
    <property type="project" value="UniProtKB-KW"/>
</dbReference>
<dbReference type="InterPro" id="IPR002716">
    <property type="entry name" value="PIN_dom"/>
</dbReference>
<evidence type="ECO:0000256" key="3">
    <source>
        <dbReference type="ARBA" id="ARBA00022723"/>
    </source>
</evidence>
<evidence type="ECO:0000256" key="4">
    <source>
        <dbReference type="ARBA" id="ARBA00022801"/>
    </source>
</evidence>
<keyword evidence="4 5" id="KW-0378">Hydrolase</keyword>
<keyword evidence="5" id="KW-0460">Magnesium</keyword>
<comment type="function">
    <text evidence="5">Toxic component of a toxin-antitoxin (TA) system. An RNase.</text>
</comment>
<dbReference type="RefSeq" id="WP_077244961.1">
    <property type="nucleotide sequence ID" value="NZ_MUZR01000080.1"/>
</dbReference>
<keyword evidence="5" id="KW-0800">Toxin</keyword>
<dbReference type="CDD" id="cd09874">
    <property type="entry name" value="PIN_MT3492-like"/>
    <property type="match status" value="1"/>
</dbReference>
<organism evidence="7 8">
    <name type="scientific">Thioalkalivibrio halophilus</name>
    <dbReference type="NCBI Taxonomy" id="252474"/>
    <lineage>
        <taxon>Bacteria</taxon>
        <taxon>Pseudomonadati</taxon>
        <taxon>Pseudomonadota</taxon>
        <taxon>Gammaproteobacteria</taxon>
        <taxon>Chromatiales</taxon>
        <taxon>Ectothiorhodospiraceae</taxon>
        <taxon>Thioalkalivibrio</taxon>
    </lineage>
</organism>
<comment type="similarity">
    <text evidence="5">Belongs to the PINc/VapC protein family.</text>
</comment>
<dbReference type="GO" id="GO:0004540">
    <property type="term" value="F:RNA nuclease activity"/>
    <property type="evidence" value="ECO:0007669"/>
    <property type="project" value="InterPro"/>
</dbReference>
<dbReference type="EMBL" id="MUZR01000080">
    <property type="protein sequence ID" value="OOC08929.1"/>
    <property type="molecule type" value="Genomic_DNA"/>
</dbReference>
<dbReference type="EC" id="3.1.-.-" evidence="5"/>
<accession>A0A1V2ZV05</accession>
<dbReference type="InterPro" id="IPR022907">
    <property type="entry name" value="VapC_family"/>
</dbReference>
<dbReference type="OrthoDB" id="557780at2"/>
<name>A0A1V2ZV05_9GAMM</name>
<dbReference type="STRING" id="252474.B1A74_13680"/>
<dbReference type="GO" id="GO:0016787">
    <property type="term" value="F:hydrolase activity"/>
    <property type="evidence" value="ECO:0007669"/>
    <property type="project" value="UniProtKB-KW"/>
</dbReference>
<dbReference type="InterPro" id="IPR029060">
    <property type="entry name" value="PIN-like_dom_sf"/>
</dbReference>
<keyword evidence="3 5" id="KW-0479">Metal-binding</keyword>
<comment type="caution">
    <text evidence="7">The sequence shown here is derived from an EMBL/GenBank/DDBJ whole genome shotgun (WGS) entry which is preliminary data.</text>
</comment>
<dbReference type="GO" id="GO:0000287">
    <property type="term" value="F:magnesium ion binding"/>
    <property type="evidence" value="ECO:0007669"/>
    <property type="project" value="UniProtKB-UniRule"/>
</dbReference>
<protein>
    <recommendedName>
        <fullName evidence="5">Ribonuclease VapC</fullName>
        <shortName evidence="5">RNase VapC</shortName>
        <ecNumber evidence="5">3.1.-.-</ecNumber>
    </recommendedName>
    <alternativeName>
        <fullName evidence="5">Toxin VapC</fullName>
    </alternativeName>
</protein>
<evidence type="ECO:0000313" key="7">
    <source>
        <dbReference type="EMBL" id="OOC08929.1"/>
    </source>
</evidence>
<gene>
    <name evidence="5" type="primary">vapC</name>
    <name evidence="7" type="ORF">B1A74_13680</name>
</gene>
<dbReference type="Gene3D" id="3.40.50.1010">
    <property type="entry name" value="5'-nuclease"/>
    <property type="match status" value="1"/>
</dbReference>
<dbReference type="SUPFAM" id="SSF88723">
    <property type="entry name" value="PIN domain-like"/>
    <property type="match status" value="1"/>
</dbReference>